<evidence type="ECO:0000313" key="2">
    <source>
        <dbReference type="EMBL" id="GBL84496.1"/>
    </source>
</evidence>
<comment type="caution">
    <text evidence="2">The sequence shown here is derived from an EMBL/GenBank/DDBJ whole genome shotgun (WGS) entry which is preliminary data.</text>
</comment>
<keyword evidence="3" id="KW-1185">Reference proteome</keyword>
<feature type="region of interest" description="Disordered" evidence="1">
    <location>
        <begin position="43"/>
        <end position="138"/>
    </location>
</feature>
<feature type="compositionally biased region" description="Basic and acidic residues" evidence="1">
    <location>
        <begin position="43"/>
        <end position="60"/>
    </location>
</feature>
<name>A0A4Y2AZN8_ARAVE</name>
<protein>
    <submittedName>
        <fullName evidence="2">Uncharacterized protein</fullName>
    </submittedName>
</protein>
<dbReference type="AlphaFoldDB" id="A0A4Y2AZN8"/>
<gene>
    <name evidence="2" type="ORF">AVEN_117240_1</name>
</gene>
<accession>A0A4Y2AZN8</accession>
<reference evidence="2 3" key="1">
    <citation type="journal article" date="2019" name="Sci. Rep.">
        <title>Orb-weaving spider Araneus ventricosus genome elucidates the spidroin gene catalogue.</title>
        <authorList>
            <person name="Kono N."/>
            <person name="Nakamura H."/>
            <person name="Ohtoshi R."/>
            <person name="Moran D.A.P."/>
            <person name="Shinohara A."/>
            <person name="Yoshida Y."/>
            <person name="Fujiwara M."/>
            <person name="Mori M."/>
            <person name="Tomita M."/>
            <person name="Arakawa K."/>
        </authorList>
    </citation>
    <scope>NUCLEOTIDE SEQUENCE [LARGE SCALE GENOMIC DNA]</scope>
</reference>
<feature type="compositionally biased region" description="Low complexity" evidence="1">
    <location>
        <begin position="96"/>
        <end position="106"/>
    </location>
</feature>
<dbReference type="EMBL" id="BGPR01000037">
    <property type="protein sequence ID" value="GBL84496.1"/>
    <property type="molecule type" value="Genomic_DNA"/>
</dbReference>
<sequence length="138" mass="15634">MISDKLRAFTNLIHLIQSCCCEYKSCDSSTLENHLFNAKLRIKKDSEDKNAGSNESKCEAMDTSETFINENGATNDEPNVAVDNLSLSEESHGPESHPNSGESSHSSPKKYESKKKAKYIVKRQHKNRKHSRKKKKHL</sequence>
<proteinExistence type="predicted"/>
<feature type="compositionally biased region" description="Basic residues" evidence="1">
    <location>
        <begin position="112"/>
        <end position="138"/>
    </location>
</feature>
<evidence type="ECO:0000256" key="1">
    <source>
        <dbReference type="SAM" id="MobiDB-lite"/>
    </source>
</evidence>
<feature type="compositionally biased region" description="Polar residues" evidence="1">
    <location>
        <begin position="63"/>
        <end position="77"/>
    </location>
</feature>
<dbReference type="Proteomes" id="UP000499080">
    <property type="component" value="Unassembled WGS sequence"/>
</dbReference>
<evidence type="ECO:0000313" key="3">
    <source>
        <dbReference type="Proteomes" id="UP000499080"/>
    </source>
</evidence>
<dbReference type="PROSITE" id="PS51257">
    <property type="entry name" value="PROKAR_LIPOPROTEIN"/>
    <property type="match status" value="1"/>
</dbReference>
<organism evidence="2 3">
    <name type="scientific">Araneus ventricosus</name>
    <name type="common">Orbweaver spider</name>
    <name type="synonym">Epeira ventricosa</name>
    <dbReference type="NCBI Taxonomy" id="182803"/>
    <lineage>
        <taxon>Eukaryota</taxon>
        <taxon>Metazoa</taxon>
        <taxon>Ecdysozoa</taxon>
        <taxon>Arthropoda</taxon>
        <taxon>Chelicerata</taxon>
        <taxon>Arachnida</taxon>
        <taxon>Araneae</taxon>
        <taxon>Araneomorphae</taxon>
        <taxon>Entelegynae</taxon>
        <taxon>Araneoidea</taxon>
        <taxon>Araneidae</taxon>
        <taxon>Araneus</taxon>
    </lineage>
</organism>